<gene>
    <name evidence="1" type="ORF">QAD02_018885</name>
</gene>
<organism evidence="1 2">
    <name type="scientific">Eretmocerus hayati</name>
    <dbReference type="NCBI Taxonomy" id="131215"/>
    <lineage>
        <taxon>Eukaryota</taxon>
        <taxon>Metazoa</taxon>
        <taxon>Ecdysozoa</taxon>
        <taxon>Arthropoda</taxon>
        <taxon>Hexapoda</taxon>
        <taxon>Insecta</taxon>
        <taxon>Pterygota</taxon>
        <taxon>Neoptera</taxon>
        <taxon>Endopterygota</taxon>
        <taxon>Hymenoptera</taxon>
        <taxon>Apocrita</taxon>
        <taxon>Proctotrupomorpha</taxon>
        <taxon>Chalcidoidea</taxon>
        <taxon>Aphelinidae</taxon>
        <taxon>Aphelininae</taxon>
        <taxon>Eretmocerus</taxon>
    </lineage>
</organism>
<comment type="caution">
    <text evidence="1">The sequence shown here is derived from an EMBL/GenBank/DDBJ whole genome shotgun (WGS) entry which is preliminary data.</text>
</comment>
<evidence type="ECO:0000313" key="2">
    <source>
        <dbReference type="Proteomes" id="UP001239111"/>
    </source>
</evidence>
<proteinExistence type="predicted"/>
<accession>A0ACC2PI18</accession>
<evidence type="ECO:0000313" key="1">
    <source>
        <dbReference type="EMBL" id="KAJ8683093.1"/>
    </source>
</evidence>
<protein>
    <submittedName>
        <fullName evidence="1">Uncharacterized protein</fullName>
    </submittedName>
</protein>
<dbReference type="EMBL" id="CM056741">
    <property type="protein sequence ID" value="KAJ8683093.1"/>
    <property type="molecule type" value="Genomic_DNA"/>
</dbReference>
<name>A0ACC2PI18_9HYME</name>
<reference evidence="1" key="1">
    <citation type="submission" date="2023-04" db="EMBL/GenBank/DDBJ databases">
        <title>A chromosome-level genome assembly of the parasitoid wasp Eretmocerus hayati.</title>
        <authorList>
            <person name="Zhong Y."/>
            <person name="Liu S."/>
            <person name="Liu Y."/>
        </authorList>
    </citation>
    <scope>NUCLEOTIDE SEQUENCE</scope>
    <source>
        <strain evidence="1">ZJU_SS_LIU_2023</strain>
    </source>
</reference>
<sequence length="143" mass="16454">MSNHHGASYNDIRRMTVMIERIQGVRCHYEAYAVQTGHRITASRIGIPVAPHDNDGNIIGAETDIIEMERQCRLALDEASNAFHRLEEYQRGMPPQNKRTYVFLHEVINEEELEQGKGINRVKYAHDRLQLSTNTQGHFNPQS</sequence>
<dbReference type="Proteomes" id="UP001239111">
    <property type="component" value="Chromosome 1"/>
</dbReference>
<keyword evidence="2" id="KW-1185">Reference proteome</keyword>